<dbReference type="AlphaFoldDB" id="A0ABD1XT90"/>
<protein>
    <submittedName>
        <fullName evidence="3">Uncharacterized protein</fullName>
    </submittedName>
</protein>
<feature type="compositionally biased region" description="Polar residues" evidence="2">
    <location>
        <begin position="391"/>
        <end position="411"/>
    </location>
</feature>
<evidence type="ECO:0000313" key="4">
    <source>
        <dbReference type="Proteomes" id="UP001605036"/>
    </source>
</evidence>
<dbReference type="EMBL" id="JBHFFA010000007">
    <property type="protein sequence ID" value="KAL2612167.1"/>
    <property type="molecule type" value="Genomic_DNA"/>
</dbReference>
<reference evidence="3 4" key="1">
    <citation type="submission" date="2024-09" db="EMBL/GenBank/DDBJ databases">
        <title>Chromosome-scale assembly of Riccia fluitans.</title>
        <authorList>
            <person name="Paukszto L."/>
            <person name="Sawicki J."/>
            <person name="Karawczyk K."/>
            <person name="Piernik-Szablinska J."/>
            <person name="Szczecinska M."/>
            <person name="Mazdziarz M."/>
        </authorList>
    </citation>
    <scope>NUCLEOTIDE SEQUENCE [LARGE SCALE GENOMIC DNA]</scope>
    <source>
        <strain evidence="3">Rf_01</strain>
        <tissue evidence="3">Aerial parts of the thallus</tissue>
    </source>
</reference>
<evidence type="ECO:0000313" key="3">
    <source>
        <dbReference type="EMBL" id="KAL2612167.1"/>
    </source>
</evidence>
<feature type="coiled-coil region" evidence="1">
    <location>
        <begin position="196"/>
        <end position="230"/>
    </location>
</feature>
<name>A0ABD1XT90_9MARC</name>
<evidence type="ECO:0000256" key="2">
    <source>
        <dbReference type="SAM" id="MobiDB-lite"/>
    </source>
</evidence>
<comment type="caution">
    <text evidence="3">The sequence shown here is derived from an EMBL/GenBank/DDBJ whole genome shotgun (WGS) entry which is preliminary data.</text>
</comment>
<dbReference type="Proteomes" id="UP001605036">
    <property type="component" value="Unassembled WGS sequence"/>
</dbReference>
<evidence type="ECO:0000256" key="1">
    <source>
        <dbReference type="SAM" id="Coils"/>
    </source>
</evidence>
<keyword evidence="1" id="KW-0175">Coiled coil</keyword>
<gene>
    <name evidence="3" type="ORF">R1flu_023859</name>
</gene>
<keyword evidence="4" id="KW-1185">Reference proteome</keyword>
<sequence>MSGTVEEDQAVRDVIRDPALPCTIPGETFGASMARYSEQLIAMVKHWTMEKADGRSDAVTSVRPSVVTLAKFFLNQIPQVPGLTIQAPAVDHIDELQVLCTAVASWVGELKQEVAEDRRTRSVLTERANGAQAERDLARQKYELSVSSHPTLAKLMEAMDARVQSAKTDAAHAREHALRIMDEWRISNQTITDIRAEQAEKKVQDRDEGLRHAQDELRQAKEELAKAWTDWEKQARASEEELYKVRNAIVQREEETGHWIRNEEKMVEFVREVATLRKELLAKDAKVRELQKTLRERPETQPKQLESARKEFHDVKQRFALVESPDLSDTFSPVLVETLRKTLDAQFDLMRQLQSVQLATSCATTSVAREQTPEATTPASPERPPIEFQTPKGQATAMETDTPMTTLAEQY</sequence>
<organism evidence="3 4">
    <name type="scientific">Riccia fluitans</name>
    <dbReference type="NCBI Taxonomy" id="41844"/>
    <lineage>
        <taxon>Eukaryota</taxon>
        <taxon>Viridiplantae</taxon>
        <taxon>Streptophyta</taxon>
        <taxon>Embryophyta</taxon>
        <taxon>Marchantiophyta</taxon>
        <taxon>Marchantiopsida</taxon>
        <taxon>Marchantiidae</taxon>
        <taxon>Marchantiales</taxon>
        <taxon>Ricciaceae</taxon>
        <taxon>Riccia</taxon>
    </lineage>
</organism>
<accession>A0ABD1XT90</accession>
<proteinExistence type="predicted"/>
<feature type="region of interest" description="Disordered" evidence="2">
    <location>
        <begin position="364"/>
        <end position="411"/>
    </location>
</feature>
<feature type="compositionally biased region" description="Polar residues" evidence="2">
    <location>
        <begin position="364"/>
        <end position="379"/>
    </location>
</feature>